<feature type="compositionally biased region" description="Low complexity" evidence="11">
    <location>
        <begin position="384"/>
        <end position="394"/>
    </location>
</feature>
<keyword evidence="6" id="KW-0479">Metal-binding</keyword>
<dbReference type="GO" id="GO:0046872">
    <property type="term" value="F:metal ion binding"/>
    <property type="evidence" value="ECO:0007669"/>
    <property type="project" value="UniProtKB-KW"/>
</dbReference>
<evidence type="ECO:0000313" key="14">
    <source>
        <dbReference type="Proteomes" id="UP000193920"/>
    </source>
</evidence>
<evidence type="ECO:0000256" key="5">
    <source>
        <dbReference type="ARBA" id="ARBA00022679"/>
    </source>
</evidence>
<keyword evidence="14" id="KW-1185">Reference proteome</keyword>
<feature type="compositionally biased region" description="Polar residues" evidence="11">
    <location>
        <begin position="96"/>
        <end position="129"/>
    </location>
</feature>
<dbReference type="Pfam" id="PF21115">
    <property type="entry name" value="UBA_BRSK"/>
    <property type="match status" value="1"/>
</dbReference>
<evidence type="ECO:0000256" key="6">
    <source>
        <dbReference type="ARBA" id="ARBA00022723"/>
    </source>
</evidence>
<evidence type="ECO:0000256" key="11">
    <source>
        <dbReference type="SAM" id="MobiDB-lite"/>
    </source>
</evidence>
<organism evidence="13 14">
    <name type="scientific">Neocallimastix californiae</name>
    <dbReference type="NCBI Taxonomy" id="1754190"/>
    <lineage>
        <taxon>Eukaryota</taxon>
        <taxon>Fungi</taxon>
        <taxon>Fungi incertae sedis</taxon>
        <taxon>Chytridiomycota</taxon>
        <taxon>Chytridiomycota incertae sedis</taxon>
        <taxon>Neocallimastigomycetes</taxon>
        <taxon>Neocallimastigales</taxon>
        <taxon>Neocallimastigaceae</taxon>
        <taxon>Neocallimastix</taxon>
    </lineage>
</organism>
<evidence type="ECO:0000256" key="10">
    <source>
        <dbReference type="ARBA" id="ARBA00048679"/>
    </source>
</evidence>
<reference evidence="13 14" key="1">
    <citation type="submission" date="2016-08" db="EMBL/GenBank/DDBJ databases">
        <title>A Parts List for Fungal Cellulosomes Revealed by Comparative Genomics.</title>
        <authorList>
            <consortium name="DOE Joint Genome Institute"/>
            <person name="Haitjema C.H."/>
            <person name="Gilmore S.P."/>
            <person name="Henske J.K."/>
            <person name="Solomon K.V."/>
            <person name="De Groot R."/>
            <person name="Kuo A."/>
            <person name="Mondo S.J."/>
            <person name="Salamov A.A."/>
            <person name="Labutti K."/>
            <person name="Zhao Z."/>
            <person name="Chiniquy J."/>
            <person name="Barry K."/>
            <person name="Brewer H.M."/>
            <person name="Purvine S.O."/>
            <person name="Wright A.T."/>
            <person name="Boxma B."/>
            <person name="Van Alen T."/>
            <person name="Hackstein J.H."/>
            <person name="Baker S.E."/>
            <person name="Grigoriev I.V."/>
            <person name="O'Malley M.A."/>
        </authorList>
    </citation>
    <scope>NUCLEOTIDE SEQUENCE [LARGE SCALE GENOMIC DNA]</scope>
    <source>
        <strain evidence="13 14">G1</strain>
    </source>
</reference>
<comment type="caution">
    <text evidence="13">The sequence shown here is derived from an EMBL/GenBank/DDBJ whole genome shotgun (WGS) entry which is preliminary data.</text>
</comment>
<evidence type="ECO:0000256" key="1">
    <source>
        <dbReference type="ARBA" id="ARBA00001946"/>
    </source>
</evidence>
<keyword evidence="5" id="KW-0808">Transferase</keyword>
<name>A0A1Y2BRJ5_9FUNG</name>
<dbReference type="EMBL" id="MCOG01000143">
    <property type="protein sequence ID" value="ORY37372.1"/>
    <property type="molecule type" value="Genomic_DNA"/>
</dbReference>
<gene>
    <name evidence="13" type="ORF">LY90DRAFT_511305</name>
</gene>
<dbReference type="GO" id="GO:0004674">
    <property type="term" value="F:protein serine/threonine kinase activity"/>
    <property type="evidence" value="ECO:0007669"/>
    <property type="project" value="UniProtKB-KW"/>
</dbReference>
<dbReference type="InterPro" id="IPR048622">
    <property type="entry name" value="BRSK1_2-like_UBA"/>
</dbReference>
<comment type="catalytic activity">
    <reaction evidence="9">
        <text>L-threonyl-[protein] + ATP = O-phospho-L-threonyl-[protein] + ADP + H(+)</text>
        <dbReference type="Rhea" id="RHEA:46608"/>
        <dbReference type="Rhea" id="RHEA-COMP:11060"/>
        <dbReference type="Rhea" id="RHEA-COMP:11605"/>
        <dbReference type="ChEBI" id="CHEBI:15378"/>
        <dbReference type="ChEBI" id="CHEBI:30013"/>
        <dbReference type="ChEBI" id="CHEBI:30616"/>
        <dbReference type="ChEBI" id="CHEBI:61977"/>
        <dbReference type="ChEBI" id="CHEBI:456216"/>
        <dbReference type="EC" id="2.7.11.1"/>
    </reaction>
</comment>
<evidence type="ECO:0000313" key="13">
    <source>
        <dbReference type="EMBL" id="ORY37372.1"/>
    </source>
</evidence>
<keyword evidence="7" id="KW-0418">Kinase</keyword>
<feature type="domain" description="BRSK1/2-like UBA" evidence="12">
    <location>
        <begin position="3"/>
        <end position="44"/>
    </location>
</feature>
<feature type="region of interest" description="Disordered" evidence="11">
    <location>
        <begin position="95"/>
        <end position="230"/>
    </location>
</feature>
<protein>
    <recommendedName>
        <fullName evidence="3">non-specific serine/threonine protein kinase</fullName>
        <ecNumber evidence="3">2.7.11.1</ecNumber>
    </recommendedName>
</protein>
<keyword evidence="4" id="KW-0723">Serine/threonine-protein kinase</keyword>
<dbReference type="STRING" id="1754190.A0A1Y2BRJ5"/>
<keyword evidence="8" id="KW-0460">Magnesium</keyword>
<evidence type="ECO:0000256" key="7">
    <source>
        <dbReference type="ARBA" id="ARBA00022777"/>
    </source>
</evidence>
<evidence type="ECO:0000256" key="3">
    <source>
        <dbReference type="ARBA" id="ARBA00012513"/>
    </source>
</evidence>
<evidence type="ECO:0000256" key="2">
    <source>
        <dbReference type="ARBA" id="ARBA00006234"/>
    </source>
</evidence>
<feature type="region of interest" description="Disordered" evidence="11">
    <location>
        <begin position="366"/>
        <end position="414"/>
    </location>
</feature>
<feature type="compositionally biased region" description="Gly residues" evidence="11">
    <location>
        <begin position="366"/>
        <end position="380"/>
    </location>
</feature>
<feature type="compositionally biased region" description="Low complexity" evidence="11">
    <location>
        <begin position="130"/>
        <end position="146"/>
    </location>
</feature>
<dbReference type="AlphaFoldDB" id="A0A1Y2BRJ5"/>
<feature type="compositionally biased region" description="Polar residues" evidence="11">
    <location>
        <begin position="216"/>
        <end position="230"/>
    </location>
</feature>
<dbReference type="Proteomes" id="UP000193920">
    <property type="component" value="Unassembled WGS sequence"/>
</dbReference>
<dbReference type="EC" id="2.7.11.1" evidence="3"/>
<comment type="similarity">
    <text evidence="2">Belongs to the protein kinase superfamily. CAMK Ser/Thr protein kinase family. SNF1 subfamily.</text>
</comment>
<evidence type="ECO:0000256" key="8">
    <source>
        <dbReference type="ARBA" id="ARBA00022842"/>
    </source>
</evidence>
<feature type="compositionally biased region" description="Low complexity" evidence="11">
    <location>
        <begin position="174"/>
        <end position="190"/>
    </location>
</feature>
<sequence length="547" mass="57920">MLDEDILKSLHLIGWGDEEQLKEKLSSNESNFEKVFYALLLQRKTDFFENYDINKLSEWDIEGGPRRRTESYNSLLAGDRTGSTKDLYRSIDTLVVPNSTPSNSGMNSPSPLGSTSSVITTSYTNGMTNGSSSGHKSEGSSSSTSSVKTLENQASREELIKRPSVASHAKNESKSSTATVSTTTTSSSFSPGHVNNGSSSVYNNITIKTDDKGSSAHPSMNLTSPNRPVSLQINIPRNSIIEEIKGSDGGGGGGGGNNRFSLQVGTPKFHRRKDFPIPPSPVITSTPKKSWFANLFNFKPEAVTLLSESNTEETTSMIQDLMESLGIKYQEKREGGGFKCKWDGGPVPSAIVSAAKGQMIRGGSGVDNILGEGGGGGGEGGEGESLPSPDSSSSNKRIIIPSNENSATTATTTTTVTATNTTTTTTTTVSPSTHDNGLYTTPTSATASGTQAEVQDNINSSMSTNTIWMKSVKFKIDILPASGGGANITSSSNTIGETNSTTGSTKVIFTQQQGSYSSFQVVVYNIKSTWESCEKESKTISPVPTPA</sequence>
<dbReference type="OrthoDB" id="2125547at2759"/>
<comment type="cofactor">
    <cofactor evidence="1">
        <name>Mg(2+)</name>
        <dbReference type="ChEBI" id="CHEBI:18420"/>
    </cofactor>
</comment>
<evidence type="ECO:0000256" key="9">
    <source>
        <dbReference type="ARBA" id="ARBA00047899"/>
    </source>
</evidence>
<accession>A0A1Y2BRJ5</accession>
<feature type="compositionally biased region" description="Polar residues" evidence="11">
    <location>
        <begin position="193"/>
        <end position="207"/>
    </location>
</feature>
<evidence type="ECO:0000259" key="12">
    <source>
        <dbReference type="Pfam" id="PF21115"/>
    </source>
</evidence>
<comment type="catalytic activity">
    <reaction evidence="10">
        <text>L-seryl-[protein] + ATP = O-phospho-L-seryl-[protein] + ADP + H(+)</text>
        <dbReference type="Rhea" id="RHEA:17989"/>
        <dbReference type="Rhea" id="RHEA-COMP:9863"/>
        <dbReference type="Rhea" id="RHEA-COMP:11604"/>
        <dbReference type="ChEBI" id="CHEBI:15378"/>
        <dbReference type="ChEBI" id="CHEBI:29999"/>
        <dbReference type="ChEBI" id="CHEBI:30616"/>
        <dbReference type="ChEBI" id="CHEBI:83421"/>
        <dbReference type="ChEBI" id="CHEBI:456216"/>
        <dbReference type="EC" id="2.7.11.1"/>
    </reaction>
</comment>
<proteinExistence type="inferred from homology"/>
<evidence type="ECO:0000256" key="4">
    <source>
        <dbReference type="ARBA" id="ARBA00022527"/>
    </source>
</evidence>